<dbReference type="PROSITE" id="PS50893">
    <property type="entry name" value="ABC_TRANSPORTER_2"/>
    <property type="match status" value="1"/>
</dbReference>
<dbReference type="STRING" id="1121338.CLTEP_04620"/>
<evidence type="ECO:0000256" key="4">
    <source>
        <dbReference type="ARBA" id="ARBA00022967"/>
    </source>
</evidence>
<keyword evidence="3 6" id="KW-0067">ATP-binding</keyword>
<dbReference type="PANTHER" id="PTHR42794:SF1">
    <property type="entry name" value="HEMIN IMPORT ATP-BINDING PROTEIN HMUV"/>
    <property type="match status" value="1"/>
</dbReference>
<dbReference type="PROSITE" id="PS00211">
    <property type="entry name" value="ABC_TRANSPORTER_1"/>
    <property type="match status" value="1"/>
</dbReference>
<dbReference type="InterPro" id="IPR017871">
    <property type="entry name" value="ABC_transporter-like_CS"/>
</dbReference>
<dbReference type="GO" id="GO:0016887">
    <property type="term" value="F:ATP hydrolysis activity"/>
    <property type="evidence" value="ECO:0007669"/>
    <property type="project" value="InterPro"/>
</dbReference>
<reference evidence="6 7" key="1">
    <citation type="submission" date="2016-02" db="EMBL/GenBank/DDBJ databases">
        <title>Genome sequence of Clostridium tepidiprofundi DSM 19306.</title>
        <authorList>
            <person name="Poehlein A."/>
            <person name="Daniel R."/>
        </authorList>
    </citation>
    <scope>NUCLEOTIDE SEQUENCE [LARGE SCALE GENOMIC DNA]</scope>
    <source>
        <strain evidence="6 7">DSM 19306</strain>
    </source>
</reference>
<accession>A0A151B6U8</accession>
<gene>
    <name evidence="6" type="primary">yusV</name>
    <name evidence="6" type="ORF">CLTEP_04620</name>
</gene>
<keyword evidence="7" id="KW-1185">Reference proteome</keyword>
<name>A0A151B6U8_9CLOT</name>
<dbReference type="Pfam" id="PF00005">
    <property type="entry name" value="ABC_tran"/>
    <property type="match status" value="1"/>
</dbReference>
<dbReference type="SMART" id="SM00382">
    <property type="entry name" value="AAA"/>
    <property type="match status" value="1"/>
</dbReference>
<evidence type="ECO:0000256" key="3">
    <source>
        <dbReference type="ARBA" id="ARBA00022840"/>
    </source>
</evidence>
<dbReference type="AlphaFoldDB" id="A0A151B6U8"/>
<evidence type="ECO:0000313" key="7">
    <source>
        <dbReference type="Proteomes" id="UP000075531"/>
    </source>
</evidence>
<feature type="domain" description="ABC transporter" evidence="5">
    <location>
        <begin position="4"/>
        <end position="238"/>
    </location>
</feature>
<keyword evidence="1" id="KW-0813">Transport</keyword>
<dbReference type="InterPro" id="IPR003593">
    <property type="entry name" value="AAA+_ATPase"/>
</dbReference>
<dbReference type="SUPFAM" id="SSF52540">
    <property type="entry name" value="P-loop containing nucleoside triphosphate hydrolases"/>
    <property type="match status" value="1"/>
</dbReference>
<comment type="caution">
    <text evidence="6">The sequence shown here is derived from an EMBL/GenBank/DDBJ whole genome shotgun (WGS) entry which is preliminary data.</text>
</comment>
<dbReference type="InterPro" id="IPR027417">
    <property type="entry name" value="P-loop_NTPase"/>
</dbReference>
<sequence length="249" mass="28383">MKGIMIDNLTVKYGKRDILKCINAEFKKGKMYGIIGPNGVGKSTLLSAITKLIKIETGKVYINGKDNKKYSIKNLAREISFMSQSFELKFPYTIEQVVAMGRYPFSEGKLNSEDIILVEKSLKEANLYDMRQKKVNELSGGEKQRVLFAKTMCQNTDLILIDEGISNADIYYQIKFIKILKDKVIKENKTVLFIMHDLALARKFCDEILILKDGNVYDFGTSKDVLNEEVLYDVFNVKGRFIGNALEIN</sequence>
<dbReference type="PANTHER" id="PTHR42794">
    <property type="entry name" value="HEMIN IMPORT ATP-BINDING PROTEIN HMUV"/>
    <property type="match status" value="1"/>
</dbReference>
<dbReference type="Proteomes" id="UP000075531">
    <property type="component" value="Unassembled WGS sequence"/>
</dbReference>
<dbReference type="CDD" id="cd03214">
    <property type="entry name" value="ABC_Iron-Siderophores_B12_Hemin"/>
    <property type="match status" value="1"/>
</dbReference>
<evidence type="ECO:0000256" key="2">
    <source>
        <dbReference type="ARBA" id="ARBA00022741"/>
    </source>
</evidence>
<keyword evidence="2" id="KW-0547">Nucleotide-binding</keyword>
<dbReference type="PATRIC" id="fig|1121338.3.peg.468"/>
<evidence type="ECO:0000256" key="1">
    <source>
        <dbReference type="ARBA" id="ARBA00022448"/>
    </source>
</evidence>
<proteinExistence type="predicted"/>
<dbReference type="RefSeq" id="WP_066822001.1">
    <property type="nucleotide sequence ID" value="NZ_LTBA01000002.1"/>
</dbReference>
<dbReference type="GO" id="GO:0005524">
    <property type="term" value="F:ATP binding"/>
    <property type="evidence" value="ECO:0007669"/>
    <property type="project" value="UniProtKB-KW"/>
</dbReference>
<evidence type="ECO:0000313" key="6">
    <source>
        <dbReference type="EMBL" id="KYH35523.1"/>
    </source>
</evidence>
<protein>
    <submittedName>
        <fullName evidence="6">Putative siderophore transport system ATP-binding protein YusV</fullName>
    </submittedName>
</protein>
<dbReference type="FunFam" id="3.40.50.300:FF:000134">
    <property type="entry name" value="Iron-enterobactin ABC transporter ATP-binding protein"/>
    <property type="match status" value="1"/>
</dbReference>
<dbReference type="EMBL" id="LTBA01000002">
    <property type="protein sequence ID" value="KYH35523.1"/>
    <property type="molecule type" value="Genomic_DNA"/>
</dbReference>
<keyword evidence="4" id="KW-1278">Translocase</keyword>
<evidence type="ECO:0000259" key="5">
    <source>
        <dbReference type="PROSITE" id="PS50893"/>
    </source>
</evidence>
<dbReference type="InterPro" id="IPR003439">
    <property type="entry name" value="ABC_transporter-like_ATP-bd"/>
</dbReference>
<organism evidence="6 7">
    <name type="scientific">Clostridium tepidiprofundi DSM 19306</name>
    <dbReference type="NCBI Taxonomy" id="1121338"/>
    <lineage>
        <taxon>Bacteria</taxon>
        <taxon>Bacillati</taxon>
        <taxon>Bacillota</taxon>
        <taxon>Clostridia</taxon>
        <taxon>Eubacteriales</taxon>
        <taxon>Clostridiaceae</taxon>
        <taxon>Clostridium</taxon>
    </lineage>
</organism>
<dbReference type="Gene3D" id="3.40.50.300">
    <property type="entry name" value="P-loop containing nucleotide triphosphate hydrolases"/>
    <property type="match status" value="1"/>
</dbReference>